<organism evidence="1 2">
    <name type="scientific">Trypanosoma theileri</name>
    <dbReference type="NCBI Taxonomy" id="67003"/>
    <lineage>
        <taxon>Eukaryota</taxon>
        <taxon>Discoba</taxon>
        <taxon>Euglenozoa</taxon>
        <taxon>Kinetoplastea</taxon>
        <taxon>Metakinetoplastina</taxon>
        <taxon>Trypanosomatida</taxon>
        <taxon>Trypanosomatidae</taxon>
        <taxon>Trypanosoma</taxon>
    </lineage>
</organism>
<dbReference type="GeneID" id="39982677"/>
<dbReference type="OrthoDB" id="241022at2759"/>
<dbReference type="EMBL" id="NBCO01000005">
    <property type="protein sequence ID" value="ORC91646.1"/>
    <property type="molecule type" value="Genomic_DNA"/>
</dbReference>
<proteinExistence type="predicted"/>
<reference evidence="1 2" key="1">
    <citation type="submission" date="2017-03" db="EMBL/GenBank/DDBJ databases">
        <title>An alternative strategy for trypanosome survival in the mammalian bloodstream revealed through genome and transcriptome analysis of the ubiquitous bovine parasite Trypanosoma (Megatrypanum) theileri.</title>
        <authorList>
            <person name="Kelly S."/>
            <person name="Ivens A."/>
            <person name="Mott A."/>
            <person name="O'Neill E."/>
            <person name="Emms D."/>
            <person name="Macleod O."/>
            <person name="Voorheis P."/>
            <person name="Matthews J."/>
            <person name="Matthews K."/>
            <person name="Carrington M."/>
        </authorList>
    </citation>
    <scope>NUCLEOTIDE SEQUENCE [LARGE SCALE GENOMIC DNA]</scope>
    <source>
        <strain evidence="1">Edinburgh</strain>
    </source>
</reference>
<comment type="caution">
    <text evidence="1">The sequence shown here is derived from an EMBL/GenBank/DDBJ whole genome shotgun (WGS) entry which is preliminary data.</text>
</comment>
<sequence length="878" mass="99936">MLRSRRPLTALSGPECPSRLISLPTRPLLQLQGRERLLLRTHGAGVVQHNSMAQEAAAAAVANNYNSATVAPRAADLFRTRVHEGTGTSAEDPYVRTLPNQESREPASSVAQAYILREATVDECNALHQTWGSMQYWLGDRFPRLPLYLKQLQVPDVPSLSPAADNLLLKFEAVIIPQLVSDETDKVKLVTIWKEMVKKADEIVKKHIFHRENFETTLSHICEEALQKMRTLSLSGAEGPLAIEALRRRTVLERNKYIQENFIDVVSNGSYLGFGDAVWRVFFQAVEANKNELLGENTLEAVRFAWEAIMQEDVVRLPDVTAPVALFLTLVCIDESGRLVSDELKELSLTLDDGIKRNSSKWQQGVSLNLLNPVVKRRFVAKTLSVMLQVESSNALSKILREYGLHDLSREASLCEAMNNNEKLLEDDIADAVSRFESKSEVKTLLSSLMGGTDVAVRETIAKILGITSFTSVNWDAVMQSVDWSSNWRQLGIALLRDQMVLVAVHKHIKNAIGAKGVSKHLFTEAYAEELQDIIHIREEREQSKKLKIERIVQELSSYQKVDQTCDILRQLGVDMSELDKEALSLQEKNLIKRPHLNKEVMSCVLEAVSNRHSNWVKAGVIQTEVRNPLEILKVLMHIFIRLTYVPQAGAALMAQRLRRRIGPVGIESYQHNVPTEVGFVEQYDNLQYKRYDWQGWYQRMVDIHNRNVSLRCRINDLKRLDANGKPFVDMQTERRLRILAQERVGMGVLKLDSDKYEDQSDNMTYGTVKLSELLADARKAQLGEEYWPSVELKVRRPSGQSKAHYSLMDYDRVERRSSELYEKYRDAKKRSLFVTPMDMWLEVKGMQVRKAVDSTDSEGYTVDALQDMMNSEDGEKR</sequence>
<dbReference type="STRING" id="67003.A0A1X0P3Z7"/>
<dbReference type="Proteomes" id="UP000192257">
    <property type="component" value="Unassembled WGS sequence"/>
</dbReference>
<dbReference type="VEuPathDB" id="TriTrypDB:TM35_000052420"/>
<dbReference type="AlphaFoldDB" id="A0A1X0P3Z7"/>
<evidence type="ECO:0000313" key="1">
    <source>
        <dbReference type="EMBL" id="ORC91646.1"/>
    </source>
</evidence>
<name>A0A1X0P3Z7_9TRYP</name>
<evidence type="ECO:0000313" key="2">
    <source>
        <dbReference type="Proteomes" id="UP000192257"/>
    </source>
</evidence>
<gene>
    <name evidence="1" type="ORF">TM35_000052420</name>
</gene>
<protein>
    <submittedName>
        <fullName evidence="1">Uncharacterized protein</fullName>
    </submittedName>
</protein>
<dbReference type="RefSeq" id="XP_028885712.1">
    <property type="nucleotide sequence ID" value="XM_029022897.1"/>
</dbReference>
<keyword evidence="2" id="KW-1185">Reference proteome</keyword>
<accession>A0A1X0P3Z7</accession>